<proteinExistence type="predicted"/>
<dbReference type="CDD" id="cd00198">
    <property type="entry name" value="vWFA"/>
    <property type="match status" value="1"/>
</dbReference>
<dbReference type="Pfam" id="PF00092">
    <property type="entry name" value="VWA"/>
    <property type="match status" value="1"/>
</dbReference>
<protein>
    <submittedName>
        <fullName evidence="3">VWA domain-containing protein</fullName>
    </submittedName>
</protein>
<evidence type="ECO:0000259" key="2">
    <source>
        <dbReference type="PROSITE" id="PS50234"/>
    </source>
</evidence>
<dbReference type="AlphaFoldDB" id="A0A7G9WBR3"/>
<dbReference type="EMBL" id="CP058559">
    <property type="protein sequence ID" value="QNO16125.1"/>
    <property type="molecule type" value="Genomic_DNA"/>
</dbReference>
<dbReference type="KEGG" id="acae:HYG86_15785"/>
<dbReference type="SMART" id="SM00327">
    <property type="entry name" value="VWA"/>
    <property type="match status" value="1"/>
</dbReference>
<dbReference type="PROSITE" id="PS50234">
    <property type="entry name" value="VWFA"/>
    <property type="match status" value="1"/>
</dbReference>
<dbReference type="InterPro" id="IPR036465">
    <property type="entry name" value="vWFA_dom_sf"/>
</dbReference>
<evidence type="ECO:0000313" key="4">
    <source>
        <dbReference type="Proteomes" id="UP000516160"/>
    </source>
</evidence>
<accession>A0A7G9WBR3</accession>
<keyword evidence="4" id="KW-1185">Reference proteome</keyword>
<evidence type="ECO:0000256" key="1">
    <source>
        <dbReference type="SAM" id="Phobius"/>
    </source>
</evidence>
<feature type="transmembrane region" description="Helical" evidence="1">
    <location>
        <begin position="6"/>
        <end position="25"/>
    </location>
</feature>
<feature type="domain" description="VWFA" evidence="2">
    <location>
        <begin position="405"/>
        <end position="570"/>
    </location>
</feature>
<dbReference type="Proteomes" id="UP000516160">
    <property type="component" value="Chromosome"/>
</dbReference>
<dbReference type="InterPro" id="IPR029062">
    <property type="entry name" value="Class_I_gatase-like"/>
</dbReference>
<dbReference type="Gene3D" id="3.40.50.410">
    <property type="entry name" value="von Willebrand factor, type A domain"/>
    <property type="match status" value="2"/>
</dbReference>
<evidence type="ECO:0000313" key="3">
    <source>
        <dbReference type="EMBL" id="QNO16125.1"/>
    </source>
</evidence>
<dbReference type="PANTHER" id="PTHR37947:SF2">
    <property type="entry name" value="VON WILLEBRAND FACTOR TYPE A"/>
    <property type="match status" value="1"/>
</dbReference>
<feature type="transmembrane region" description="Helical" evidence="1">
    <location>
        <begin position="812"/>
        <end position="834"/>
    </location>
</feature>
<dbReference type="SUPFAM" id="SSF53300">
    <property type="entry name" value="vWA-like"/>
    <property type="match status" value="2"/>
</dbReference>
<sequence>MSISFLKPIYLLLLIPLMLFLWFGGKKTKYTERKGSVLFLRAFVIIPLIIALCQPQFVQRFKGQSIIYLSDSSQSMQYTEGFEDWIRESQSFKGKNDQWAVLAMGLDTQLMNSFESNNPVNFANVQVKRDFTNIEGAMKTAHGLLPRDSNNRIVIISDGYENVGDSLSYAKILKANNIPVDVYPLKIGIDTEVAISQVSLPSVSFAGQRISVEIELESTVNTSGVLSLFMNEQLIYNGEVNISSGRQKTVFPVEIKGSGFQRVTATIQPKADTIGQNNKAQGLTFVEAAPKVLLVEGSRGVGQSLIDVFAYNGVDVDPITVNQFPNSLEGLLNYKTIIFVDVPAYFLSDTQMKNIKNFVDVIGGGFIATGGRNSFGVGLYQDTPLEEILPITMEVENEEEMPGVDLVLVIDKSGSMSGEKLNMAKNAGVSALDILTEKDRLGLITFDHGYTVDFQLTPTSEKDRLKNIIQGIPLGGGTSIHPALEKAVELFDSSSKNKHIILLSDGVEGPQNYEPLLEKMRDSSITLSSIALGDDADIRLMEYLAVNGGGRFYDVRNVQDLPGVFAKETILAGGNYIIEEDFVPSVVRSSFTPFSSGLPEFNGYIGSTLKHQGEGIIFTHREHPLYARMQYGLGRTVAFTTDTFGMWSKNFMQGADFPSFWMDTLSWVSGRGNYGDISAAITLKDAGAQIDILVGEPLDEDESIQLSIIDEEGNRENIVLSAASSNSYRATTPALSQGIYFINATRKQGEQIRALSMNGFVVPYSKEFAIENLKSSSNMLEELAKATGGRILTRPSEVFNANYNPVRRSVDISWIFILLSLLIWPLDIAFRRFAPTVRLPKIKKKENTPEEQIEAGEDAMSRLLKAKKGRHKNN</sequence>
<dbReference type="SUPFAM" id="SSF52317">
    <property type="entry name" value="Class I glutamine amidotransferase-like"/>
    <property type="match status" value="1"/>
</dbReference>
<dbReference type="PANTHER" id="PTHR37947">
    <property type="entry name" value="BLL2462 PROTEIN"/>
    <property type="match status" value="1"/>
</dbReference>
<feature type="transmembrane region" description="Helical" evidence="1">
    <location>
        <begin position="37"/>
        <end position="57"/>
    </location>
</feature>
<gene>
    <name evidence="3" type="ORF">HYG86_15785</name>
</gene>
<name>A0A7G9WBR3_ALKCA</name>
<keyword evidence="1" id="KW-1133">Transmembrane helix</keyword>
<keyword evidence="1" id="KW-0812">Transmembrane</keyword>
<dbReference type="RefSeq" id="WP_213166519.1">
    <property type="nucleotide sequence ID" value="NZ_CP058559.1"/>
</dbReference>
<keyword evidence="1" id="KW-0472">Membrane</keyword>
<organism evidence="3 4">
    <name type="scientific">Alkalicella caledoniensis</name>
    <dbReference type="NCBI Taxonomy" id="2731377"/>
    <lineage>
        <taxon>Bacteria</taxon>
        <taxon>Bacillati</taxon>
        <taxon>Bacillota</taxon>
        <taxon>Clostridia</taxon>
        <taxon>Eubacteriales</taxon>
        <taxon>Proteinivoracaceae</taxon>
        <taxon>Alkalicella</taxon>
    </lineage>
</organism>
<reference evidence="3 4" key="1">
    <citation type="submission" date="2020-07" db="EMBL/GenBank/DDBJ databases">
        <title>Alkalicella. sp. LB2 genome.</title>
        <authorList>
            <person name="Postec A."/>
            <person name="Quemeneur M."/>
        </authorList>
    </citation>
    <scope>NUCLEOTIDE SEQUENCE [LARGE SCALE GENOMIC DNA]</scope>
    <source>
        <strain evidence="3 4">LB2</strain>
    </source>
</reference>
<dbReference type="InterPro" id="IPR002035">
    <property type="entry name" value="VWF_A"/>
</dbReference>
<dbReference type="Gene3D" id="3.40.50.880">
    <property type="match status" value="1"/>
</dbReference>